<dbReference type="RefSeq" id="WP_153727955.1">
    <property type="nucleotide sequence ID" value="NZ_WJNH01000003.1"/>
</dbReference>
<sequence length="180" mass="20736">MLGCSSDTGGISEESPFGELQKAISEELNADISLIPYEPYPLTSAFYVRTNDGKVINASLIYSKVEGEKELLDPDDPSVYTAIEKDFIFGPYKGERMIGISIERSDEANINFDDPTFNTKEVKNRKIYYYEDKFAQFHRLNVYIPSDEVVYGLAFEMNKDKEFRQEYAFDFMEELIESMN</sequence>
<comment type="caution">
    <text evidence="1">The sequence shown here is derived from an EMBL/GenBank/DDBJ whole genome shotgun (WGS) entry which is preliminary data.</text>
</comment>
<dbReference type="AlphaFoldDB" id="A0A6G1X551"/>
<protein>
    <submittedName>
        <fullName evidence="1">Uncharacterized protein</fullName>
    </submittedName>
</protein>
<proteinExistence type="predicted"/>
<evidence type="ECO:0000313" key="1">
    <source>
        <dbReference type="EMBL" id="MRG86035.1"/>
    </source>
</evidence>
<accession>A0A6G1X551</accession>
<evidence type="ECO:0000313" key="2">
    <source>
        <dbReference type="Proteomes" id="UP000480185"/>
    </source>
</evidence>
<dbReference type="EMBL" id="WJNH01000003">
    <property type="protein sequence ID" value="MRG86035.1"/>
    <property type="molecule type" value="Genomic_DNA"/>
</dbReference>
<gene>
    <name evidence="1" type="ORF">GH754_06800</name>
</gene>
<dbReference type="Proteomes" id="UP000480185">
    <property type="component" value="Unassembled WGS sequence"/>
</dbReference>
<name>A0A6G1X551_9BACI</name>
<reference evidence="1 2" key="1">
    <citation type="submission" date="2019-11" db="EMBL/GenBank/DDBJ databases">
        <authorList>
            <person name="Li J."/>
        </authorList>
    </citation>
    <scope>NUCLEOTIDE SEQUENCE [LARGE SCALE GENOMIC DNA]</scope>
    <source>
        <strain evidence="1 2">J4</strain>
    </source>
</reference>
<organism evidence="1 2">
    <name type="scientific">Salinibacillus xinjiangensis</name>
    <dbReference type="NCBI Taxonomy" id="1229268"/>
    <lineage>
        <taxon>Bacteria</taxon>
        <taxon>Bacillati</taxon>
        <taxon>Bacillota</taxon>
        <taxon>Bacilli</taxon>
        <taxon>Bacillales</taxon>
        <taxon>Bacillaceae</taxon>
        <taxon>Salinibacillus</taxon>
    </lineage>
</organism>
<keyword evidence="2" id="KW-1185">Reference proteome</keyword>